<dbReference type="FunFam" id="3.40.50.720:FF:000084">
    <property type="entry name" value="Short-chain dehydrogenase reductase"/>
    <property type="match status" value="1"/>
</dbReference>
<dbReference type="PANTHER" id="PTHR24321:SF8">
    <property type="entry name" value="ESTRADIOL 17-BETA-DEHYDROGENASE 8-RELATED"/>
    <property type="match status" value="1"/>
</dbReference>
<evidence type="ECO:0000313" key="3">
    <source>
        <dbReference type="EMBL" id="TKV78573.1"/>
    </source>
</evidence>
<dbReference type="Pfam" id="PF13561">
    <property type="entry name" value="adh_short_C2"/>
    <property type="match status" value="1"/>
</dbReference>
<dbReference type="Gene3D" id="3.40.50.720">
    <property type="entry name" value="NAD(P)-binding Rossmann-like Domain"/>
    <property type="match status" value="1"/>
</dbReference>
<gene>
    <name evidence="3" type="ORF">FDV58_25055</name>
</gene>
<dbReference type="InterPro" id="IPR002347">
    <property type="entry name" value="SDR_fam"/>
</dbReference>
<comment type="similarity">
    <text evidence="1">Belongs to the short-chain dehydrogenases/reductases (SDR) family.</text>
</comment>
<dbReference type="NCBIfam" id="NF005559">
    <property type="entry name" value="PRK07231.1"/>
    <property type="match status" value="1"/>
</dbReference>
<dbReference type="PROSITE" id="PS00061">
    <property type="entry name" value="ADH_SHORT"/>
    <property type="match status" value="1"/>
</dbReference>
<proteinExistence type="inferred from homology"/>
<dbReference type="Proteomes" id="UP000305095">
    <property type="component" value="Unassembled WGS sequence"/>
</dbReference>
<dbReference type="PRINTS" id="PR00081">
    <property type="entry name" value="GDHRDH"/>
</dbReference>
<sequence>MAGILDGKAALVTGGGSGIGRATAIAMAREGPRVAVSDLSKEGIDETVALINAAGGQSIAIQGDVTDEADVANMVARTVSAFGRIDCAFNNAGVAGRSVGPPGQRIHELTQASVARMFSVNLMGVFLCLKYEIAQMLKQGGGGAIVNTASIAGLVGLATSGHYVATKHGVVGLTKSAAIEYAQDGIRVNCVNPGYIKTPMTRETMDERYDEIIAKVPVRRLGVPEEIAEAVVWMCSDKASFMTGASHVVDGGYSAA</sequence>
<evidence type="ECO:0000313" key="4">
    <source>
        <dbReference type="Proteomes" id="UP000305095"/>
    </source>
</evidence>
<evidence type="ECO:0000256" key="1">
    <source>
        <dbReference type="ARBA" id="ARBA00006484"/>
    </source>
</evidence>
<dbReference type="CDD" id="cd05233">
    <property type="entry name" value="SDR_c"/>
    <property type="match status" value="1"/>
</dbReference>
<dbReference type="EMBL" id="SZZP01000016">
    <property type="protein sequence ID" value="TKV78573.1"/>
    <property type="molecule type" value="Genomic_DNA"/>
</dbReference>
<protein>
    <submittedName>
        <fullName evidence="3">Glucose 1-dehydrogenase</fullName>
        <ecNumber evidence="3">1.1.1.47</ecNumber>
    </submittedName>
</protein>
<organism evidence="3 4">
    <name type="scientific">Bradyrhizobium elkanii</name>
    <dbReference type="NCBI Taxonomy" id="29448"/>
    <lineage>
        <taxon>Bacteria</taxon>
        <taxon>Pseudomonadati</taxon>
        <taxon>Pseudomonadota</taxon>
        <taxon>Alphaproteobacteria</taxon>
        <taxon>Hyphomicrobiales</taxon>
        <taxon>Nitrobacteraceae</taxon>
        <taxon>Bradyrhizobium</taxon>
    </lineage>
</organism>
<comment type="caution">
    <text evidence="3">The sequence shown here is derived from an EMBL/GenBank/DDBJ whole genome shotgun (WGS) entry which is preliminary data.</text>
</comment>
<name>A0A4U6RWI5_BRAEL</name>
<evidence type="ECO:0000256" key="2">
    <source>
        <dbReference type="ARBA" id="ARBA00023002"/>
    </source>
</evidence>
<dbReference type="RefSeq" id="WP_137480990.1">
    <property type="nucleotide sequence ID" value="NZ_SZZP01000016.1"/>
</dbReference>
<reference evidence="3 4" key="1">
    <citation type="submission" date="2019-05" db="EMBL/GenBank/DDBJ databases">
        <title>Draft Genome of Bradyrhizobium elkanii strain SEMIA 938, Used in Commercial Inoculants for Lupinus spp. in Brazil.</title>
        <authorList>
            <person name="Hungria M."/>
            <person name="Delamuta J.R.M."/>
            <person name="Ribeiro R.A."/>
            <person name="Nogueira M.A."/>
        </authorList>
    </citation>
    <scope>NUCLEOTIDE SEQUENCE [LARGE SCALE GENOMIC DNA]</scope>
    <source>
        <strain evidence="3 4">Semia 938</strain>
    </source>
</reference>
<dbReference type="PRINTS" id="PR00080">
    <property type="entry name" value="SDRFAMILY"/>
</dbReference>
<dbReference type="InterPro" id="IPR020904">
    <property type="entry name" value="Sc_DH/Rdtase_CS"/>
</dbReference>
<dbReference type="EC" id="1.1.1.47" evidence="3"/>
<dbReference type="GO" id="GO:0047936">
    <property type="term" value="F:glucose 1-dehydrogenase [NAD(P)+] activity"/>
    <property type="evidence" value="ECO:0007669"/>
    <property type="project" value="UniProtKB-EC"/>
</dbReference>
<dbReference type="PANTHER" id="PTHR24321">
    <property type="entry name" value="DEHYDROGENASES, SHORT CHAIN"/>
    <property type="match status" value="1"/>
</dbReference>
<dbReference type="SUPFAM" id="SSF51735">
    <property type="entry name" value="NAD(P)-binding Rossmann-fold domains"/>
    <property type="match status" value="1"/>
</dbReference>
<accession>A0A4U6RWI5</accession>
<dbReference type="InterPro" id="IPR036291">
    <property type="entry name" value="NAD(P)-bd_dom_sf"/>
</dbReference>
<dbReference type="AlphaFoldDB" id="A0A4U6RWI5"/>
<keyword evidence="2 3" id="KW-0560">Oxidoreductase</keyword>